<dbReference type="InterPro" id="IPR058626">
    <property type="entry name" value="MdtA-like_b-barrel"/>
</dbReference>
<protein>
    <submittedName>
        <fullName evidence="7">Efflux RND transporter periplasmic adaptor subunit</fullName>
    </submittedName>
</protein>
<dbReference type="InterPro" id="IPR058627">
    <property type="entry name" value="MdtA-like_C"/>
</dbReference>
<reference evidence="7 8" key="1">
    <citation type="submission" date="2020-08" db="EMBL/GenBank/DDBJ databases">
        <title>Bridging the membrane lipid divide: bacteria of the FCB group superphylum have the potential to synthesize archaeal ether lipids.</title>
        <authorList>
            <person name="Villanueva L."/>
            <person name="Von Meijenfeldt F.A.B."/>
            <person name="Westbye A.B."/>
            <person name="Yadav S."/>
            <person name="Hopmans E.C."/>
            <person name="Dutilh B.E."/>
            <person name="Sinninghe Damste J.S."/>
        </authorList>
    </citation>
    <scope>NUCLEOTIDE SEQUENCE [LARGE SCALE GENOMIC DNA]</scope>
    <source>
        <strain evidence="7">NIOZ-UU17</strain>
    </source>
</reference>
<evidence type="ECO:0000313" key="7">
    <source>
        <dbReference type="EMBL" id="MBC8431086.1"/>
    </source>
</evidence>
<feature type="domain" description="Multidrug resistance protein MdtA-like barrel-sandwich hybrid" evidence="4">
    <location>
        <begin position="56"/>
        <end position="186"/>
    </location>
</feature>
<feature type="domain" description="Multidrug resistance protein MdtA-like alpha-helical hairpin" evidence="3">
    <location>
        <begin position="102"/>
        <end position="164"/>
    </location>
</feature>
<dbReference type="GO" id="GO:0005886">
    <property type="term" value="C:plasma membrane"/>
    <property type="evidence" value="ECO:0007669"/>
    <property type="project" value="TreeGrafter"/>
</dbReference>
<comment type="subcellular location">
    <subcellularLocation>
        <location evidence="1">Cell envelope</location>
    </subcellularLocation>
</comment>
<dbReference type="Pfam" id="PF25967">
    <property type="entry name" value="RND-MFP_C"/>
    <property type="match status" value="1"/>
</dbReference>
<dbReference type="InterPro" id="IPR058624">
    <property type="entry name" value="MdtA-like_HH"/>
</dbReference>
<dbReference type="GO" id="GO:0022857">
    <property type="term" value="F:transmembrane transporter activity"/>
    <property type="evidence" value="ECO:0007669"/>
    <property type="project" value="InterPro"/>
</dbReference>
<dbReference type="Pfam" id="PF25917">
    <property type="entry name" value="BSH_RND"/>
    <property type="match status" value="1"/>
</dbReference>
<dbReference type="Proteomes" id="UP000605201">
    <property type="component" value="Unassembled WGS sequence"/>
</dbReference>
<name>A0A8J6NPG4_9BACT</name>
<evidence type="ECO:0000259" key="4">
    <source>
        <dbReference type="Pfam" id="PF25917"/>
    </source>
</evidence>
<dbReference type="PROSITE" id="PS51257">
    <property type="entry name" value="PROKAR_LIPOPROTEIN"/>
    <property type="match status" value="1"/>
</dbReference>
<dbReference type="InterPro" id="IPR058625">
    <property type="entry name" value="MdtA-like_BSH"/>
</dbReference>
<dbReference type="NCBIfam" id="TIGR01730">
    <property type="entry name" value="RND_mfp"/>
    <property type="match status" value="1"/>
</dbReference>
<dbReference type="GO" id="GO:0030313">
    <property type="term" value="C:cell envelope"/>
    <property type="evidence" value="ECO:0007669"/>
    <property type="project" value="UniProtKB-SubCell"/>
</dbReference>
<evidence type="ECO:0000259" key="5">
    <source>
        <dbReference type="Pfam" id="PF25944"/>
    </source>
</evidence>
<proteinExistence type="inferred from homology"/>
<dbReference type="PANTHER" id="PTHR30158">
    <property type="entry name" value="ACRA/E-RELATED COMPONENT OF DRUG EFFLUX TRANSPORTER"/>
    <property type="match status" value="1"/>
</dbReference>
<evidence type="ECO:0000259" key="6">
    <source>
        <dbReference type="Pfam" id="PF25967"/>
    </source>
</evidence>
<comment type="similarity">
    <text evidence="2">Belongs to the membrane fusion protein (MFP) (TC 8.A.1) family.</text>
</comment>
<gene>
    <name evidence="7" type="ORF">H8D96_04130</name>
</gene>
<dbReference type="GO" id="GO:0046677">
    <property type="term" value="P:response to antibiotic"/>
    <property type="evidence" value="ECO:0007669"/>
    <property type="project" value="TreeGrafter"/>
</dbReference>
<feature type="domain" description="Multidrug resistance protein MdtA-like C-terminal permuted SH3" evidence="6">
    <location>
        <begin position="299"/>
        <end position="358"/>
    </location>
</feature>
<dbReference type="SUPFAM" id="SSF111369">
    <property type="entry name" value="HlyD-like secretion proteins"/>
    <property type="match status" value="1"/>
</dbReference>
<evidence type="ECO:0000256" key="2">
    <source>
        <dbReference type="ARBA" id="ARBA00009477"/>
    </source>
</evidence>
<evidence type="ECO:0000259" key="3">
    <source>
        <dbReference type="Pfam" id="PF25876"/>
    </source>
</evidence>
<accession>A0A8J6NPG4</accession>
<comment type="caution">
    <text evidence="7">The sequence shown here is derived from an EMBL/GenBank/DDBJ whole genome shotgun (WGS) entry which is preliminary data.</text>
</comment>
<dbReference type="Pfam" id="PF25944">
    <property type="entry name" value="Beta-barrel_RND"/>
    <property type="match status" value="1"/>
</dbReference>
<dbReference type="Pfam" id="PF25876">
    <property type="entry name" value="HH_MFP_RND"/>
    <property type="match status" value="1"/>
</dbReference>
<dbReference type="AlphaFoldDB" id="A0A8J6NPG4"/>
<dbReference type="EMBL" id="JACNIG010000110">
    <property type="protein sequence ID" value="MBC8431086.1"/>
    <property type="molecule type" value="Genomic_DNA"/>
</dbReference>
<organism evidence="7 8">
    <name type="scientific">Candidatus Desulfatibia vada</name>
    <dbReference type="NCBI Taxonomy" id="2841696"/>
    <lineage>
        <taxon>Bacteria</taxon>
        <taxon>Pseudomonadati</taxon>
        <taxon>Thermodesulfobacteriota</taxon>
        <taxon>Desulfobacteria</taxon>
        <taxon>Desulfobacterales</taxon>
        <taxon>Desulfobacterales incertae sedis</taxon>
        <taxon>Candidatus Desulfatibia</taxon>
    </lineage>
</organism>
<evidence type="ECO:0000313" key="8">
    <source>
        <dbReference type="Proteomes" id="UP000605201"/>
    </source>
</evidence>
<dbReference type="InterPro" id="IPR006143">
    <property type="entry name" value="RND_pump_MFP"/>
</dbReference>
<dbReference type="Gene3D" id="2.40.50.100">
    <property type="match status" value="1"/>
</dbReference>
<sequence length="380" mass="42501">MKLTFLCFLPLLFFACSQKEEQAQLPPPNVTVYQTKAQEVPIFQEFVGQIYGFKDITIRARVEGFLEGIHFDEGLRVRKGVLLYTLESQPFEADVAAKMSRVAEAKTRRAKAESDLNRIRPLAEQKAVSESDLDSAVAQYDASIESVKAAEANLRAGKIQLGYTKIYSPISGIIGKTKAKVGDFVGRSPNPVILNTVSRIDTVLVQFFITETQYLQLARRHVSQKDPTDHKDEEVQLELILTDGSMYEHTGKFDFADRSVDPTTGAMLIQASFPNTQELLRPGQYAKIRARVKVVKDGILIPQRCVIELQGLYSVYVVDDSNKVQQRKVEVGPKTKQFWLITAGLKSGENVVYEGLQKVKEGAIVNPTVQEIKLTDQESI</sequence>
<feature type="domain" description="Multidrug resistance protein MdtA-like beta-barrel" evidence="5">
    <location>
        <begin position="202"/>
        <end position="292"/>
    </location>
</feature>
<evidence type="ECO:0000256" key="1">
    <source>
        <dbReference type="ARBA" id="ARBA00004196"/>
    </source>
</evidence>
<dbReference type="Gene3D" id="2.40.30.170">
    <property type="match status" value="1"/>
</dbReference>
<dbReference type="Gene3D" id="2.40.420.20">
    <property type="match status" value="1"/>
</dbReference>
<dbReference type="Gene3D" id="1.10.287.470">
    <property type="entry name" value="Helix hairpin bin"/>
    <property type="match status" value="1"/>
</dbReference>